<comment type="similarity">
    <text evidence="4 16">Belongs to the class-III pyridoxal-phosphate-dependent aminotransferase family.</text>
</comment>
<dbReference type="PANTHER" id="PTHR11986:SF58">
    <property type="entry name" value="LEUCINE_METHIONINE RACEMASE"/>
    <property type="match status" value="1"/>
</dbReference>
<dbReference type="OrthoDB" id="9801052at2"/>
<dbReference type="InterPro" id="IPR050103">
    <property type="entry name" value="Class-III_PLP-dep_AT"/>
</dbReference>
<comment type="cofactor">
    <cofactor evidence="2">
        <name>pyridoxal 5'-phosphate</name>
        <dbReference type="ChEBI" id="CHEBI:597326"/>
    </cofactor>
</comment>
<dbReference type="PANTHER" id="PTHR11986">
    <property type="entry name" value="AMINOTRANSFERASE CLASS III"/>
    <property type="match status" value="1"/>
</dbReference>
<evidence type="ECO:0000256" key="8">
    <source>
        <dbReference type="ARBA" id="ARBA00022679"/>
    </source>
</evidence>
<protein>
    <recommendedName>
        <fullName evidence="12">(S)-3-amino-2-methylpropionate transaminase</fullName>
        <ecNumber evidence="6">2.6.1.19</ecNumber>
        <ecNumber evidence="5">2.6.1.22</ecNumber>
    </recommendedName>
    <alternativeName>
        <fullName evidence="13">GABA aminotransferase</fullName>
    </alternativeName>
    <alternativeName>
        <fullName evidence="11">Gamma-amino-N-butyrate transaminase</fullName>
    </alternativeName>
    <alternativeName>
        <fullName evidence="15">Glutamate:succinic semialdehyde transaminase</fullName>
    </alternativeName>
    <alternativeName>
        <fullName evidence="10">L-AIBAT</fullName>
    </alternativeName>
</protein>
<dbReference type="InterPro" id="IPR015424">
    <property type="entry name" value="PyrdxlP-dep_Trfase"/>
</dbReference>
<evidence type="ECO:0000256" key="1">
    <source>
        <dbReference type="ARBA" id="ARBA00001750"/>
    </source>
</evidence>
<evidence type="ECO:0000256" key="15">
    <source>
        <dbReference type="ARBA" id="ARBA00050054"/>
    </source>
</evidence>
<dbReference type="CDD" id="cd00610">
    <property type="entry name" value="OAT_like"/>
    <property type="match status" value="1"/>
</dbReference>
<dbReference type="PIRSF" id="PIRSF000521">
    <property type="entry name" value="Transaminase_4ab_Lys_Orn"/>
    <property type="match status" value="1"/>
</dbReference>
<keyword evidence="18" id="KW-1185">Reference proteome</keyword>
<evidence type="ECO:0000256" key="5">
    <source>
        <dbReference type="ARBA" id="ARBA00012876"/>
    </source>
</evidence>
<dbReference type="GO" id="GO:0009448">
    <property type="term" value="P:gamma-aminobutyric acid metabolic process"/>
    <property type="evidence" value="ECO:0007669"/>
    <property type="project" value="InterPro"/>
</dbReference>
<dbReference type="FunFam" id="3.40.640.10:FF:000013">
    <property type="entry name" value="4-aminobutyrate aminotransferase"/>
    <property type="match status" value="1"/>
</dbReference>
<dbReference type="Proteomes" id="UP000001572">
    <property type="component" value="Chromosome"/>
</dbReference>
<evidence type="ECO:0000256" key="9">
    <source>
        <dbReference type="ARBA" id="ARBA00022898"/>
    </source>
</evidence>
<dbReference type="PROSITE" id="PS00600">
    <property type="entry name" value="AA_TRANSFER_CLASS_3"/>
    <property type="match status" value="1"/>
</dbReference>
<dbReference type="NCBIfam" id="TIGR00700">
    <property type="entry name" value="GABAtrnsam"/>
    <property type="match status" value="1"/>
</dbReference>
<dbReference type="EC" id="2.6.1.22" evidence="5"/>
<comment type="catalytic activity">
    <reaction evidence="14">
        <text>4-aminobutanoate + 2-oxoglutarate = succinate semialdehyde + L-glutamate</text>
        <dbReference type="Rhea" id="RHEA:23352"/>
        <dbReference type="ChEBI" id="CHEBI:16810"/>
        <dbReference type="ChEBI" id="CHEBI:29985"/>
        <dbReference type="ChEBI" id="CHEBI:57706"/>
        <dbReference type="ChEBI" id="CHEBI:59888"/>
        <dbReference type="EC" id="2.6.1.19"/>
    </reaction>
</comment>
<evidence type="ECO:0000256" key="3">
    <source>
        <dbReference type="ARBA" id="ARBA00005176"/>
    </source>
</evidence>
<dbReference type="AlphaFoldDB" id="A6TL54"/>
<evidence type="ECO:0000256" key="6">
    <source>
        <dbReference type="ARBA" id="ARBA00012912"/>
    </source>
</evidence>
<evidence type="ECO:0000256" key="10">
    <source>
        <dbReference type="ARBA" id="ARBA00029760"/>
    </source>
</evidence>
<dbReference type="GO" id="GO:0034386">
    <property type="term" value="F:4-aminobutyrate:2-oxoglutarate transaminase activity"/>
    <property type="evidence" value="ECO:0007669"/>
    <property type="project" value="UniProtKB-EC"/>
</dbReference>
<keyword evidence="9 16" id="KW-0663">Pyridoxal phosphate</keyword>
<dbReference type="InterPro" id="IPR015422">
    <property type="entry name" value="PyrdxlP-dep_Trfase_small"/>
</dbReference>
<evidence type="ECO:0000313" key="17">
    <source>
        <dbReference type="EMBL" id="ABR46922.1"/>
    </source>
</evidence>
<evidence type="ECO:0000256" key="16">
    <source>
        <dbReference type="RuleBase" id="RU003560"/>
    </source>
</evidence>
<dbReference type="InterPro" id="IPR015421">
    <property type="entry name" value="PyrdxlP-dep_Trfase_major"/>
</dbReference>
<evidence type="ECO:0000256" key="11">
    <source>
        <dbReference type="ARBA" id="ARBA00030204"/>
    </source>
</evidence>
<dbReference type="GO" id="GO:0042802">
    <property type="term" value="F:identical protein binding"/>
    <property type="evidence" value="ECO:0007669"/>
    <property type="project" value="TreeGrafter"/>
</dbReference>
<dbReference type="Gene3D" id="3.40.640.10">
    <property type="entry name" value="Type I PLP-dependent aspartate aminotransferase-like (Major domain)"/>
    <property type="match status" value="1"/>
</dbReference>
<evidence type="ECO:0000256" key="2">
    <source>
        <dbReference type="ARBA" id="ARBA00001933"/>
    </source>
</evidence>
<dbReference type="GO" id="GO:0047298">
    <property type="term" value="F:(S)-3-amino-2-methylpropionate transaminase activity"/>
    <property type="evidence" value="ECO:0007669"/>
    <property type="project" value="UniProtKB-EC"/>
</dbReference>
<comment type="catalytic activity">
    <reaction evidence="1">
        <text>(S)-3-amino-2-methylpropanoate + 2-oxoglutarate = 2-methyl-3-oxopropanoate + L-glutamate</text>
        <dbReference type="Rhea" id="RHEA:13993"/>
        <dbReference type="ChEBI" id="CHEBI:16810"/>
        <dbReference type="ChEBI" id="CHEBI:29985"/>
        <dbReference type="ChEBI" id="CHEBI:57700"/>
        <dbReference type="ChEBI" id="CHEBI:58655"/>
        <dbReference type="EC" id="2.6.1.22"/>
    </reaction>
</comment>
<dbReference type="Pfam" id="PF00202">
    <property type="entry name" value="Aminotran_3"/>
    <property type="match status" value="1"/>
</dbReference>
<dbReference type="InterPro" id="IPR004632">
    <property type="entry name" value="4NH2But_aminotransferase_bac"/>
</dbReference>
<organism evidence="17 18">
    <name type="scientific">Alkaliphilus metalliredigens (strain QYMF)</name>
    <dbReference type="NCBI Taxonomy" id="293826"/>
    <lineage>
        <taxon>Bacteria</taxon>
        <taxon>Bacillati</taxon>
        <taxon>Bacillota</taxon>
        <taxon>Clostridia</taxon>
        <taxon>Peptostreptococcales</taxon>
        <taxon>Natronincolaceae</taxon>
        <taxon>Alkaliphilus</taxon>
    </lineage>
</organism>
<keyword evidence="8 17" id="KW-0808">Transferase</keyword>
<dbReference type="GO" id="GO:0030170">
    <property type="term" value="F:pyridoxal phosphate binding"/>
    <property type="evidence" value="ECO:0007669"/>
    <property type="project" value="InterPro"/>
</dbReference>
<evidence type="ECO:0000256" key="14">
    <source>
        <dbReference type="ARBA" id="ARBA00048021"/>
    </source>
</evidence>
<dbReference type="EMBL" id="CP000724">
    <property type="protein sequence ID" value="ABR46922.1"/>
    <property type="molecule type" value="Genomic_DNA"/>
</dbReference>
<dbReference type="InterPro" id="IPR005814">
    <property type="entry name" value="Aminotrans_3"/>
</dbReference>
<reference evidence="18" key="1">
    <citation type="journal article" date="2016" name="Genome Announc.">
        <title>Complete genome sequence of Alkaliphilus metalliredigens strain QYMF, an alkaliphilic and metal-reducing bacterium isolated from borax-contaminated leachate ponds.</title>
        <authorList>
            <person name="Hwang C."/>
            <person name="Copeland A."/>
            <person name="Lucas S."/>
            <person name="Lapidus A."/>
            <person name="Barry K."/>
            <person name="Detter J.C."/>
            <person name="Glavina Del Rio T."/>
            <person name="Hammon N."/>
            <person name="Israni S."/>
            <person name="Dalin E."/>
            <person name="Tice H."/>
            <person name="Pitluck S."/>
            <person name="Chertkov O."/>
            <person name="Brettin T."/>
            <person name="Bruce D."/>
            <person name="Han C."/>
            <person name="Schmutz J."/>
            <person name="Larimer F."/>
            <person name="Land M.L."/>
            <person name="Hauser L."/>
            <person name="Kyrpides N."/>
            <person name="Mikhailova N."/>
            <person name="Ye Q."/>
            <person name="Zhou J."/>
            <person name="Richardson P."/>
            <person name="Fields M.W."/>
        </authorList>
    </citation>
    <scope>NUCLEOTIDE SEQUENCE [LARGE SCALE GENOMIC DNA]</scope>
    <source>
        <strain evidence="18">QYMF</strain>
    </source>
</reference>
<dbReference type="KEGG" id="amt:Amet_0697"/>
<dbReference type="HOGENOM" id="CLU_016922_10_0_9"/>
<name>A6TL54_ALKMQ</name>
<sequence length="441" mass="47778">MSGLIKPGAKSQELMALREKYVARGPYNVTPLFAESAKGARLNDVDGNELIDFAGGIGVINVGHCPEKLVNALKDQLDKFIHTCFHVAPYESYIRLAEKLAQLTPGEAPQKVMLANSGAEAVENAVKIARKYTGKQGIISFDSAFHGRTLMTMSLTSKVRPYKHGFGPFAPETYKVPYANCYRCPYNTSYPECGFACVESIEKFFASEVDPDNVAGIIAEPVQGEGGFVIPPMDYFKEIKGLCDKHGILLIADEIQTGFGRTGKLFAMEHFDVKPDLTTMSKSMAAGIPLSGVVGKAEIMDAPGAGEIGGTFAGTPLGCVASLKVLEIIEEENLLERATYIGGMIEKRFEEMKERYDIIGDVRCLGAMCAMELVKDRVTKEPAKEATGQVVTKCWQNGVIALGAGVLGNVVRILPPLVISEEDLHRGLDIMDRVIGEVNKG</sequence>
<accession>A6TL54</accession>
<comment type="pathway">
    <text evidence="3">Amino-acid degradation; 4-aminobutanoate degradation.</text>
</comment>
<evidence type="ECO:0000256" key="13">
    <source>
        <dbReference type="ARBA" id="ARBA00031787"/>
    </source>
</evidence>
<dbReference type="Gene3D" id="3.90.1150.10">
    <property type="entry name" value="Aspartate Aminotransferase, domain 1"/>
    <property type="match status" value="1"/>
</dbReference>
<dbReference type="STRING" id="293826.Amet_0697"/>
<keyword evidence="7 17" id="KW-0032">Aminotransferase</keyword>
<dbReference type="eggNOG" id="COG0160">
    <property type="taxonomic scope" value="Bacteria"/>
</dbReference>
<dbReference type="EC" id="2.6.1.19" evidence="6"/>
<dbReference type="RefSeq" id="WP_012061965.1">
    <property type="nucleotide sequence ID" value="NC_009633.1"/>
</dbReference>
<evidence type="ECO:0000313" key="18">
    <source>
        <dbReference type="Proteomes" id="UP000001572"/>
    </source>
</evidence>
<gene>
    <name evidence="17" type="ordered locus">Amet_0697</name>
</gene>
<evidence type="ECO:0000256" key="12">
    <source>
        <dbReference type="ARBA" id="ARBA00030857"/>
    </source>
</evidence>
<dbReference type="SUPFAM" id="SSF53383">
    <property type="entry name" value="PLP-dependent transferases"/>
    <property type="match status" value="1"/>
</dbReference>
<dbReference type="InterPro" id="IPR049704">
    <property type="entry name" value="Aminotrans_3_PPA_site"/>
</dbReference>
<evidence type="ECO:0000256" key="4">
    <source>
        <dbReference type="ARBA" id="ARBA00008954"/>
    </source>
</evidence>
<proteinExistence type="inferred from homology"/>
<evidence type="ECO:0000256" key="7">
    <source>
        <dbReference type="ARBA" id="ARBA00022576"/>
    </source>
</evidence>